<evidence type="ECO:0000256" key="1">
    <source>
        <dbReference type="SAM" id="MobiDB-lite"/>
    </source>
</evidence>
<organism evidence="2 3">
    <name type="scientific">Chionoecetes opilio</name>
    <name type="common">Atlantic snow crab</name>
    <name type="synonym">Cancer opilio</name>
    <dbReference type="NCBI Taxonomy" id="41210"/>
    <lineage>
        <taxon>Eukaryota</taxon>
        <taxon>Metazoa</taxon>
        <taxon>Ecdysozoa</taxon>
        <taxon>Arthropoda</taxon>
        <taxon>Crustacea</taxon>
        <taxon>Multicrustacea</taxon>
        <taxon>Malacostraca</taxon>
        <taxon>Eumalacostraca</taxon>
        <taxon>Eucarida</taxon>
        <taxon>Decapoda</taxon>
        <taxon>Pleocyemata</taxon>
        <taxon>Brachyura</taxon>
        <taxon>Eubrachyura</taxon>
        <taxon>Majoidea</taxon>
        <taxon>Majidae</taxon>
        <taxon>Chionoecetes</taxon>
    </lineage>
</organism>
<dbReference type="InterPro" id="IPR036397">
    <property type="entry name" value="RNaseH_sf"/>
</dbReference>
<protein>
    <submittedName>
        <fullName evidence="2">Uncharacterized protein</fullName>
    </submittedName>
</protein>
<sequence>MATGEGAVLVEAGDLAPTAHGSGRVGVGSGTVAMLLAELKTELISELKKNNEDISEWQREWGRGLIEAREEARHFTREACEALGEELAAMRLAVELQANALSAALGRRQLVTPAPTEELPDPEHTTWLWREYCGRSLGIALGDAGLCESAAFDLIGLTPVAEVISPPPSSWPSRALNPAHQVPNTNVQETVHPRRGRLCYVCTTPGASHRVRTLTHHSFTFSGTSLFNCIPTKLRNMRGVSPDTFKSAAVKPLLTPRHKIKRLTFAKEHKDWPLEKVRRILWSDESVFTVTGTNFAKVRRPKNSNRHDPQYTVERVKDTQILSWVTLLRRVRHLLDADGLMRLNKAQVRPVMEYSPLTWMSSAQCHLSLLDKVQRRAERLIHPTDDQYHRERRPRQQWQQQQRRQQQQHQLQLQYQQQQQQQRLQQEQWRDDLRSQLDSLGHRRRVGALTVLHKAQVQHSSHLAGLRVPWRRSERATRTVASGDLLLEAPRTHTVMGQRAFTWATATLWNTFTVEVDVVAMNTQQYTSLLSHLRLLWAPTFPAQPQVELLTRLTWLSPYVEEPGVPRRAAHHPRQHVIIPLFAPSIAREEPTA</sequence>
<dbReference type="GO" id="GO:0043565">
    <property type="term" value="F:sequence-specific DNA binding"/>
    <property type="evidence" value="ECO:0007669"/>
    <property type="project" value="TreeGrafter"/>
</dbReference>
<evidence type="ECO:0000313" key="2">
    <source>
        <dbReference type="EMBL" id="KAG0712082.1"/>
    </source>
</evidence>
<proteinExistence type="predicted"/>
<dbReference type="GO" id="GO:0005634">
    <property type="term" value="C:nucleus"/>
    <property type="evidence" value="ECO:0007669"/>
    <property type="project" value="TreeGrafter"/>
</dbReference>
<gene>
    <name evidence="2" type="ORF">GWK47_019227</name>
</gene>
<feature type="region of interest" description="Disordered" evidence="1">
    <location>
        <begin position="381"/>
        <end position="404"/>
    </location>
</feature>
<dbReference type="PANTHER" id="PTHR14312:SF1">
    <property type="entry name" value="BASIC-LEUCINE ZIPPER TRANSCRIPTION FACTOR A"/>
    <property type="match status" value="1"/>
</dbReference>
<dbReference type="Proteomes" id="UP000770661">
    <property type="component" value="Unassembled WGS sequence"/>
</dbReference>
<evidence type="ECO:0000313" key="3">
    <source>
        <dbReference type="Proteomes" id="UP000770661"/>
    </source>
</evidence>
<dbReference type="AlphaFoldDB" id="A0A8J5CLD3"/>
<dbReference type="EMBL" id="JACEEZ010022723">
    <property type="protein sequence ID" value="KAG0712082.1"/>
    <property type="molecule type" value="Genomic_DNA"/>
</dbReference>
<accession>A0A8J5CLD3</accession>
<keyword evidence="3" id="KW-1185">Reference proteome</keyword>
<dbReference type="GO" id="GO:0010468">
    <property type="term" value="P:regulation of gene expression"/>
    <property type="evidence" value="ECO:0007669"/>
    <property type="project" value="TreeGrafter"/>
</dbReference>
<dbReference type="PANTHER" id="PTHR14312">
    <property type="entry name" value="CREB/ATF BZIP TRANSCRIPTION FACTOR"/>
    <property type="match status" value="1"/>
</dbReference>
<comment type="caution">
    <text evidence="2">The sequence shown here is derived from an EMBL/GenBank/DDBJ whole genome shotgun (WGS) entry which is preliminary data.</text>
</comment>
<reference evidence="2" key="1">
    <citation type="submission" date="2020-07" db="EMBL/GenBank/DDBJ databases">
        <title>The High-quality genome of the commercially important snow crab, Chionoecetes opilio.</title>
        <authorList>
            <person name="Jeong J.-H."/>
            <person name="Ryu S."/>
        </authorList>
    </citation>
    <scope>NUCLEOTIDE SEQUENCE</scope>
    <source>
        <strain evidence="2">MADBK_172401_WGS</strain>
        <tissue evidence="2">Digestive gland</tissue>
    </source>
</reference>
<name>A0A8J5CLD3_CHIOP</name>
<dbReference type="OrthoDB" id="4843387at2759"/>
<dbReference type="Gene3D" id="3.30.420.10">
    <property type="entry name" value="Ribonuclease H-like superfamily/Ribonuclease H"/>
    <property type="match status" value="1"/>
</dbReference>